<accession>A0AAN5CAW1</accession>
<reference evidence="2" key="1">
    <citation type="submission" date="2022-10" db="EMBL/GenBank/DDBJ databases">
        <title>Genome assembly of Pristionchus species.</title>
        <authorList>
            <person name="Yoshida K."/>
            <person name="Sommer R.J."/>
        </authorList>
    </citation>
    <scope>NUCLEOTIDE SEQUENCE [LARGE SCALE GENOMIC DNA]</scope>
    <source>
        <strain evidence="2">RS5460</strain>
    </source>
</reference>
<sequence length="172" mass="19633">MLKASCDSDCPNPDCKRDSVCTAQVNADLEASLVKFAQRWQLTEKQYDELVQVYAKLSTADDPRLRQLRNALCMKTARMESGAETRARLAKMVNSIHEVAQYALETEMRRFAFDCPGEMRGIAAELQKELGYDQRKLNNKEFIYTIPIVTHIYMRKVKGMCCCVIPCHANDV</sequence>
<dbReference type="AlphaFoldDB" id="A0AAN5CAW1"/>
<dbReference type="Proteomes" id="UP001328107">
    <property type="component" value="Unassembled WGS sequence"/>
</dbReference>
<evidence type="ECO:0000313" key="2">
    <source>
        <dbReference type="Proteomes" id="UP001328107"/>
    </source>
</evidence>
<organism evidence="1 2">
    <name type="scientific">Pristionchus mayeri</name>
    <dbReference type="NCBI Taxonomy" id="1317129"/>
    <lineage>
        <taxon>Eukaryota</taxon>
        <taxon>Metazoa</taxon>
        <taxon>Ecdysozoa</taxon>
        <taxon>Nematoda</taxon>
        <taxon>Chromadorea</taxon>
        <taxon>Rhabditida</taxon>
        <taxon>Rhabditina</taxon>
        <taxon>Diplogasteromorpha</taxon>
        <taxon>Diplogasteroidea</taxon>
        <taxon>Neodiplogasteridae</taxon>
        <taxon>Pristionchus</taxon>
    </lineage>
</organism>
<proteinExistence type="predicted"/>
<keyword evidence="2" id="KW-1185">Reference proteome</keyword>
<dbReference type="EMBL" id="BTRK01000002">
    <property type="protein sequence ID" value="GMR34371.1"/>
    <property type="molecule type" value="Genomic_DNA"/>
</dbReference>
<comment type="caution">
    <text evidence="1">The sequence shown here is derived from an EMBL/GenBank/DDBJ whole genome shotgun (WGS) entry which is preliminary data.</text>
</comment>
<evidence type="ECO:0000313" key="1">
    <source>
        <dbReference type="EMBL" id="GMR34371.1"/>
    </source>
</evidence>
<name>A0AAN5CAW1_9BILA</name>
<protein>
    <submittedName>
        <fullName evidence="1">Uncharacterized protein</fullName>
    </submittedName>
</protein>
<gene>
    <name evidence="1" type="ORF">PMAYCL1PPCAC_04566</name>
</gene>